<proteinExistence type="inferred from homology"/>
<dbReference type="InterPro" id="IPR050680">
    <property type="entry name" value="YpeA/RimI_acetyltransf"/>
</dbReference>
<dbReference type="Proteomes" id="UP000003477">
    <property type="component" value="Unassembled WGS sequence"/>
</dbReference>
<organism evidence="6 7">
    <name type="scientific">Crocosphaera watsonii WH 0003</name>
    <dbReference type="NCBI Taxonomy" id="423471"/>
    <lineage>
        <taxon>Bacteria</taxon>
        <taxon>Bacillati</taxon>
        <taxon>Cyanobacteriota</taxon>
        <taxon>Cyanophyceae</taxon>
        <taxon>Oscillatoriophycideae</taxon>
        <taxon>Chroococcales</taxon>
        <taxon>Aphanothecaceae</taxon>
        <taxon>Crocosphaera</taxon>
    </lineage>
</organism>
<comment type="caution">
    <text evidence="6">The sequence shown here is derived from an EMBL/GenBank/DDBJ whole genome shotgun (WGS) entry which is preliminary data.</text>
</comment>
<dbReference type="Gene3D" id="3.40.630.30">
    <property type="match status" value="1"/>
</dbReference>
<evidence type="ECO:0000313" key="7">
    <source>
        <dbReference type="Proteomes" id="UP000003477"/>
    </source>
</evidence>
<dbReference type="InterPro" id="IPR000182">
    <property type="entry name" value="GNAT_dom"/>
</dbReference>
<keyword evidence="2" id="KW-0963">Cytoplasm</keyword>
<evidence type="ECO:0000256" key="4">
    <source>
        <dbReference type="ARBA" id="ARBA00023315"/>
    </source>
</evidence>
<evidence type="ECO:0000259" key="5">
    <source>
        <dbReference type="PROSITE" id="PS51186"/>
    </source>
</evidence>
<feature type="domain" description="N-acetyltransferase" evidence="5">
    <location>
        <begin position="4"/>
        <end position="153"/>
    </location>
</feature>
<dbReference type="GeneID" id="88767826"/>
<keyword evidence="4 6" id="KW-0012">Acyltransferase</keyword>
<dbReference type="AlphaFoldDB" id="G5JAD1"/>
<dbReference type="InterPro" id="IPR006464">
    <property type="entry name" value="AcTrfase_RimI/Ard1"/>
</dbReference>
<reference evidence="6 7" key="1">
    <citation type="journal article" date="2011" name="Front. Microbiol.">
        <title>Two Strains of Crocosphaera watsonii with Highly Conserved Genomes are Distinguished by Strain-Specific Features.</title>
        <authorList>
            <person name="Bench S.R."/>
            <person name="Ilikchyan I.N."/>
            <person name="Tripp H.J."/>
            <person name="Zehr J.P."/>
        </authorList>
    </citation>
    <scope>NUCLEOTIDE SEQUENCE [LARGE SCALE GENOMIC DNA]</scope>
    <source>
        <strain evidence="6 7">WH 0003</strain>
    </source>
</reference>
<evidence type="ECO:0000256" key="3">
    <source>
        <dbReference type="ARBA" id="ARBA00022679"/>
    </source>
</evidence>
<dbReference type="PANTHER" id="PTHR43420">
    <property type="entry name" value="ACETYLTRANSFERASE"/>
    <property type="match status" value="1"/>
</dbReference>
<evidence type="ECO:0000256" key="2">
    <source>
        <dbReference type="ARBA" id="ARBA00022490"/>
    </source>
</evidence>
<dbReference type="PROSITE" id="PS51186">
    <property type="entry name" value="GNAT"/>
    <property type="match status" value="1"/>
</dbReference>
<evidence type="ECO:0000256" key="1">
    <source>
        <dbReference type="ARBA" id="ARBA00005395"/>
    </source>
</evidence>
<dbReference type="EC" id="2.3.1.-" evidence="6"/>
<dbReference type="EMBL" id="AESD01000663">
    <property type="protein sequence ID" value="EHJ10827.1"/>
    <property type="molecule type" value="Genomic_DNA"/>
</dbReference>
<dbReference type="PANTHER" id="PTHR43420:SF44">
    <property type="entry name" value="ACETYLTRANSFERASE YPEA"/>
    <property type="match status" value="1"/>
</dbReference>
<dbReference type="GO" id="GO:0008080">
    <property type="term" value="F:N-acetyltransferase activity"/>
    <property type="evidence" value="ECO:0007669"/>
    <property type="project" value="InterPro"/>
</dbReference>
<sequence length="183" mass="21141">MSFLSIRLHQPQFTDLDALVALDQCCLGGLWSKNGYQRELSSNNSHFWVLSSDLTQTIIGFGCFWEILEEAHITLLMITPEYQGQGLGQLLLYGLLRDAVNRDLERATLEVRVSNQPALCLYQKFGFEVAGQRKGYYKTTGEDALVLWRKGLQYPEFQQELYIWQQKIDDRLMANNLRVTIKN</sequence>
<dbReference type="PATRIC" id="fig|423471.3.peg.4112"/>
<accession>G5JAD1</accession>
<dbReference type="SUPFAM" id="SSF55729">
    <property type="entry name" value="Acyl-CoA N-acyltransferases (Nat)"/>
    <property type="match status" value="1"/>
</dbReference>
<gene>
    <name evidence="6" type="ORF">CWATWH0003_4395</name>
</gene>
<dbReference type="InterPro" id="IPR016181">
    <property type="entry name" value="Acyl_CoA_acyltransferase"/>
</dbReference>
<dbReference type="Pfam" id="PF00583">
    <property type="entry name" value="Acetyltransf_1"/>
    <property type="match status" value="1"/>
</dbReference>
<protein>
    <submittedName>
        <fullName evidence="6">Ribosomal-protein-S18p-alanine acetyltransferase</fullName>
        <ecNumber evidence="6">2.3.1.-</ecNumber>
    </submittedName>
</protein>
<comment type="similarity">
    <text evidence="1">Belongs to the acetyltransferase family. RimI subfamily.</text>
</comment>
<dbReference type="NCBIfam" id="TIGR01575">
    <property type="entry name" value="rimI"/>
    <property type="match status" value="1"/>
</dbReference>
<name>G5JAD1_CROWT</name>
<evidence type="ECO:0000313" key="6">
    <source>
        <dbReference type="EMBL" id="EHJ10827.1"/>
    </source>
</evidence>
<dbReference type="RefSeq" id="WP_007307610.1">
    <property type="nucleotide sequence ID" value="NZ_AESD01000663.1"/>
</dbReference>
<keyword evidence="3 6" id="KW-0808">Transferase</keyword>